<dbReference type="EMBL" id="PFQX01000040">
    <property type="protein sequence ID" value="PJC65386.1"/>
    <property type="molecule type" value="Genomic_DNA"/>
</dbReference>
<name>A0A2M8G161_9BACT</name>
<dbReference type="Proteomes" id="UP000229674">
    <property type="component" value="Unassembled WGS sequence"/>
</dbReference>
<protein>
    <recommendedName>
        <fullName evidence="1">Endonuclease/exonuclease/phosphatase domain-containing protein</fullName>
    </recommendedName>
</protein>
<reference evidence="3" key="1">
    <citation type="submission" date="2017-09" db="EMBL/GenBank/DDBJ databases">
        <title>Depth-based differentiation of microbial function through sediment-hosted aquifers and enrichment of novel symbionts in the deep terrestrial subsurface.</title>
        <authorList>
            <person name="Probst A.J."/>
            <person name="Ladd B."/>
            <person name="Jarett J.K."/>
            <person name="Geller-Mcgrath D.E."/>
            <person name="Sieber C.M.K."/>
            <person name="Emerson J.B."/>
            <person name="Anantharaman K."/>
            <person name="Thomas B.C."/>
            <person name="Malmstrom R."/>
            <person name="Stieglmeier M."/>
            <person name="Klingl A."/>
            <person name="Woyke T."/>
            <person name="Ryan C.M."/>
            <person name="Banfield J.F."/>
        </authorList>
    </citation>
    <scope>NUCLEOTIDE SEQUENCE [LARGE SCALE GENOMIC DNA]</scope>
</reference>
<dbReference type="SUPFAM" id="SSF56219">
    <property type="entry name" value="DNase I-like"/>
    <property type="match status" value="1"/>
</dbReference>
<dbReference type="Pfam" id="PF03372">
    <property type="entry name" value="Exo_endo_phos"/>
    <property type="match status" value="1"/>
</dbReference>
<evidence type="ECO:0000259" key="1">
    <source>
        <dbReference type="Pfam" id="PF03372"/>
    </source>
</evidence>
<sequence>MPSVVKISTYNICKGKNHKIIVANVLSLAKAGSNVICLQELHKVHNRQFIGDEIKAALGGEWGAEYFMGSGRFNSGLAVFWKKPDFNGPAEFEKISLPAKNGNHLDKKPLVTRRGVVERRALVADFRTGDKLMRITNLHLDWWGGVERRLSQVRFVADRLKAKPPADCEIICGDLNTIGSLSRSKLQRRRISELLGREFVSVLPDTSHTWHFSAADPAGKRTTLGSVLRNLGRAIRQRLDYVWVNGFDVLDSRVVYVGGSDHFPITATLRATLSRGEV</sequence>
<dbReference type="GO" id="GO:0003824">
    <property type="term" value="F:catalytic activity"/>
    <property type="evidence" value="ECO:0007669"/>
    <property type="project" value="InterPro"/>
</dbReference>
<evidence type="ECO:0000313" key="2">
    <source>
        <dbReference type="EMBL" id="PJC65386.1"/>
    </source>
</evidence>
<dbReference type="Gene3D" id="3.60.10.10">
    <property type="entry name" value="Endonuclease/exonuclease/phosphatase"/>
    <property type="match status" value="1"/>
</dbReference>
<gene>
    <name evidence="2" type="ORF">CO020_00940</name>
</gene>
<organism evidence="2 3">
    <name type="scientific">Candidatus Colwellbacteria bacterium CG_4_9_14_0_2_um_filter_50_12</name>
    <dbReference type="NCBI Taxonomy" id="1974538"/>
    <lineage>
        <taxon>Bacteria</taxon>
        <taxon>Candidatus Colwelliibacteriota</taxon>
    </lineage>
</organism>
<proteinExistence type="predicted"/>
<dbReference type="AlphaFoldDB" id="A0A2M8G161"/>
<feature type="domain" description="Endonuclease/exonuclease/phosphatase" evidence="1">
    <location>
        <begin position="9"/>
        <end position="262"/>
    </location>
</feature>
<dbReference type="InterPro" id="IPR005135">
    <property type="entry name" value="Endo/exonuclease/phosphatase"/>
</dbReference>
<comment type="caution">
    <text evidence="2">The sequence shown here is derived from an EMBL/GenBank/DDBJ whole genome shotgun (WGS) entry which is preliminary data.</text>
</comment>
<accession>A0A2M8G161</accession>
<evidence type="ECO:0000313" key="3">
    <source>
        <dbReference type="Proteomes" id="UP000229674"/>
    </source>
</evidence>
<dbReference type="InterPro" id="IPR036691">
    <property type="entry name" value="Endo/exonu/phosph_ase_sf"/>
</dbReference>